<dbReference type="EMBL" id="OKRB01000128">
    <property type="protein sequence ID" value="SPE28659.1"/>
    <property type="molecule type" value="Genomic_DNA"/>
</dbReference>
<dbReference type="Proteomes" id="UP000239735">
    <property type="component" value="Unassembled WGS sequence"/>
</dbReference>
<evidence type="ECO:0000313" key="3">
    <source>
        <dbReference type="Proteomes" id="UP000239735"/>
    </source>
</evidence>
<accession>A0A2N9LZL5</accession>
<proteinExistence type="predicted"/>
<protein>
    <submittedName>
        <fullName evidence="2">Uncharacterized protein</fullName>
    </submittedName>
</protein>
<gene>
    <name evidence="2" type="ORF">SBA5_680021</name>
</gene>
<sequence length="161" mass="17607">MLVRISCCSALRVAHSLKSIEYEKSGSGAPAPQMRGKQFGSVSGRTEEKEARAPVSPYSITDLLSGGFTGKGIKLADRGTRCIRSDLRQPKREMRINLSGRRSFETSSEPSEISAMCWFYSGYGGDDGARTRDLCRDRVGTSSISTTYRLLGTAKIPQNTQ</sequence>
<evidence type="ECO:0000256" key="1">
    <source>
        <dbReference type="SAM" id="MobiDB-lite"/>
    </source>
</evidence>
<dbReference type="AlphaFoldDB" id="A0A2N9LZL5"/>
<reference evidence="3" key="1">
    <citation type="submission" date="2018-02" db="EMBL/GenBank/DDBJ databases">
        <authorList>
            <person name="Hausmann B."/>
        </authorList>
    </citation>
    <scope>NUCLEOTIDE SEQUENCE [LARGE SCALE GENOMIC DNA]</scope>
    <source>
        <strain evidence="3">Peat soil MAG SbA5</strain>
    </source>
</reference>
<evidence type="ECO:0000313" key="2">
    <source>
        <dbReference type="EMBL" id="SPE28659.1"/>
    </source>
</evidence>
<name>A0A2N9LZL5_9BACT</name>
<organism evidence="2 3">
    <name type="scientific">Candidatus Sulfuritelmatomonas gaucii</name>
    <dbReference type="NCBI Taxonomy" id="2043161"/>
    <lineage>
        <taxon>Bacteria</taxon>
        <taxon>Pseudomonadati</taxon>
        <taxon>Acidobacteriota</taxon>
        <taxon>Terriglobia</taxon>
        <taxon>Terriglobales</taxon>
        <taxon>Acidobacteriaceae</taxon>
        <taxon>Candidatus Sulfuritelmatomonas</taxon>
    </lineage>
</organism>
<feature type="region of interest" description="Disordered" evidence="1">
    <location>
        <begin position="24"/>
        <end position="54"/>
    </location>
</feature>